<dbReference type="AlphaFoldDB" id="V9LHK9"/>
<feature type="binding site" evidence="7">
    <location>
        <position position="29"/>
    </location>
    <ligand>
        <name>ATP</name>
        <dbReference type="ChEBI" id="CHEBI:30616"/>
    </ligand>
</feature>
<dbReference type="HAMAP" id="MF_00451">
    <property type="entry name" value="NDP_kinase"/>
    <property type="match status" value="1"/>
</dbReference>
<feature type="domain" description="Nucleoside diphosphate kinase-like" evidence="11">
    <location>
        <begin position="21"/>
        <end position="158"/>
    </location>
</feature>
<dbReference type="GO" id="GO:0004550">
    <property type="term" value="F:nucleoside diphosphate kinase activity"/>
    <property type="evidence" value="ECO:0007669"/>
    <property type="project" value="UniProtKB-EC"/>
</dbReference>
<keyword evidence="6 9" id="KW-0067">ATP-binding</keyword>
<dbReference type="GO" id="GO:0006241">
    <property type="term" value="P:CTP biosynthetic process"/>
    <property type="evidence" value="ECO:0007669"/>
    <property type="project" value="InterPro"/>
</dbReference>
<dbReference type="EC" id="2.7.4.6" evidence="9"/>
<dbReference type="GO" id="GO:0005524">
    <property type="term" value="F:ATP binding"/>
    <property type="evidence" value="ECO:0007669"/>
    <property type="project" value="UniProtKB-KW"/>
</dbReference>
<dbReference type="CDD" id="cd04413">
    <property type="entry name" value="NDPk_I"/>
    <property type="match status" value="1"/>
</dbReference>
<dbReference type="Gene3D" id="3.30.70.141">
    <property type="entry name" value="Nucleoside diphosphate kinase-like domain"/>
    <property type="match status" value="1"/>
</dbReference>
<feature type="binding site" evidence="7">
    <location>
        <position position="132"/>
    </location>
    <ligand>
        <name>ATP</name>
        <dbReference type="ChEBI" id="CHEBI:30616"/>
    </ligand>
</feature>
<protein>
    <recommendedName>
        <fullName evidence="9">Nucleoside diphosphate kinase</fullName>
        <ecNumber evidence="9">2.7.4.6</ecNumber>
    </recommendedName>
</protein>
<evidence type="ECO:0000256" key="7">
    <source>
        <dbReference type="PROSITE-ProRule" id="PRU00706"/>
    </source>
</evidence>
<feature type="chain" id="PRO_5004778964" description="Nucleoside diphosphate kinase" evidence="10">
    <location>
        <begin position="19"/>
        <end position="169"/>
    </location>
</feature>
<dbReference type="InterPro" id="IPR001564">
    <property type="entry name" value="Nucleoside_diP_kinase"/>
</dbReference>
<keyword evidence="3 9" id="KW-0808">Transferase</keyword>
<keyword evidence="5 9" id="KW-0418">Kinase</keyword>
<dbReference type="GO" id="GO:0006183">
    <property type="term" value="P:GTP biosynthetic process"/>
    <property type="evidence" value="ECO:0007669"/>
    <property type="project" value="InterPro"/>
</dbReference>
<evidence type="ECO:0000259" key="11">
    <source>
        <dbReference type="SMART" id="SM00562"/>
    </source>
</evidence>
<dbReference type="FunFam" id="3.30.70.141:FF:000039">
    <property type="entry name" value="Nucleoside diphosphate kinase B"/>
    <property type="match status" value="1"/>
</dbReference>
<proteinExistence type="evidence at transcript level"/>
<feature type="binding site" evidence="7">
    <location>
        <position position="111"/>
    </location>
    <ligand>
        <name>ATP</name>
        <dbReference type="ChEBI" id="CHEBI:30616"/>
    </ligand>
</feature>
<dbReference type="OrthoDB" id="2162449at2759"/>
<dbReference type="EMBL" id="JW879523">
    <property type="protein sequence ID" value="AFP12040.1"/>
    <property type="molecule type" value="mRNA"/>
</dbReference>
<feature type="binding site" evidence="7">
    <location>
        <position position="105"/>
    </location>
    <ligand>
        <name>ATP</name>
        <dbReference type="ChEBI" id="CHEBI:30616"/>
    </ligand>
</feature>
<evidence type="ECO:0000256" key="4">
    <source>
        <dbReference type="ARBA" id="ARBA00022741"/>
    </source>
</evidence>
<evidence type="ECO:0000256" key="3">
    <source>
        <dbReference type="ARBA" id="ARBA00022679"/>
    </source>
</evidence>
<reference evidence="12" key="1">
    <citation type="journal article" date="2014" name="Nature">
        <title>Elephant shark genome provides unique insights into gnathostome evolution.</title>
        <authorList>
            <consortium name="International Elephant Shark Genome Sequencing Consortium"/>
            <person name="Venkatesh B."/>
            <person name="Lee A.P."/>
            <person name="Ravi V."/>
            <person name="Maurya A.K."/>
            <person name="Lian M.M."/>
            <person name="Swann J.B."/>
            <person name="Ohta Y."/>
            <person name="Flajnik M.F."/>
            <person name="Sutoh Y."/>
            <person name="Kasahara M."/>
            <person name="Hoon S."/>
            <person name="Gangu V."/>
            <person name="Roy S.W."/>
            <person name="Irimia M."/>
            <person name="Korzh V."/>
            <person name="Kondrychyn I."/>
            <person name="Lim Z.W."/>
            <person name="Tay B.H."/>
            <person name="Tohari S."/>
            <person name="Kong K.W."/>
            <person name="Ho S."/>
            <person name="Lorente-Galdos B."/>
            <person name="Quilez J."/>
            <person name="Marques-Bonet T."/>
            <person name="Raney B.J."/>
            <person name="Ingham P.W."/>
            <person name="Tay A."/>
            <person name="Hillier L.W."/>
            <person name="Minx P."/>
            <person name="Boehm T."/>
            <person name="Wilson R.K."/>
            <person name="Brenner S."/>
            <person name="Warren W.C."/>
        </authorList>
    </citation>
    <scope>NUCLEOTIDE SEQUENCE</scope>
    <source>
        <tissue evidence="12">Liver</tissue>
    </source>
</reference>
<dbReference type="SMART" id="SM00562">
    <property type="entry name" value="NDK"/>
    <property type="match status" value="1"/>
</dbReference>
<dbReference type="Pfam" id="PF00334">
    <property type="entry name" value="NDK"/>
    <property type="match status" value="1"/>
</dbReference>
<comment type="catalytic activity">
    <reaction evidence="9">
        <text>a 2'-deoxyribonucleoside 5'-diphosphate + ATP = a 2'-deoxyribonucleoside 5'-triphosphate + ADP</text>
        <dbReference type="Rhea" id="RHEA:44640"/>
        <dbReference type="ChEBI" id="CHEBI:30616"/>
        <dbReference type="ChEBI" id="CHEBI:61560"/>
        <dbReference type="ChEBI" id="CHEBI:73316"/>
        <dbReference type="ChEBI" id="CHEBI:456216"/>
        <dbReference type="EC" id="2.7.4.6"/>
    </reaction>
</comment>
<dbReference type="PROSITE" id="PS00469">
    <property type="entry name" value="NDPK"/>
    <property type="match status" value="1"/>
</dbReference>
<keyword evidence="4 9" id="KW-0547">Nucleotide-binding</keyword>
<dbReference type="InterPro" id="IPR036850">
    <property type="entry name" value="NDK-like_dom_sf"/>
</dbReference>
<dbReference type="PROSITE" id="PS51374">
    <property type="entry name" value="NDPK_LIKE"/>
    <property type="match status" value="1"/>
</dbReference>
<comment type="similarity">
    <text evidence="2 7 8">Belongs to the NDK family.</text>
</comment>
<evidence type="ECO:0000256" key="8">
    <source>
        <dbReference type="RuleBase" id="RU004011"/>
    </source>
</evidence>
<feature type="binding site" evidence="7">
    <location>
        <position position="122"/>
    </location>
    <ligand>
        <name>ATP</name>
        <dbReference type="ChEBI" id="CHEBI:30616"/>
    </ligand>
</feature>
<feature type="signal peptide" evidence="10">
    <location>
        <begin position="1"/>
        <end position="18"/>
    </location>
</feature>
<evidence type="ECO:0000256" key="9">
    <source>
        <dbReference type="RuleBase" id="RU004013"/>
    </source>
</evidence>
<dbReference type="NCBIfam" id="NF001908">
    <property type="entry name" value="PRK00668.1"/>
    <property type="match status" value="1"/>
</dbReference>
<evidence type="ECO:0000313" key="12">
    <source>
        <dbReference type="EMBL" id="AFP12040.1"/>
    </source>
</evidence>
<organism evidence="12">
    <name type="scientific">Callorhinchus milii</name>
    <name type="common">Ghost shark</name>
    <dbReference type="NCBI Taxonomy" id="7868"/>
    <lineage>
        <taxon>Eukaryota</taxon>
        <taxon>Metazoa</taxon>
        <taxon>Chordata</taxon>
        <taxon>Craniata</taxon>
        <taxon>Vertebrata</taxon>
        <taxon>Chondrichthyes</taxon>
        <taxon>Holocephali</taxon>
        <taxon>Chimaeriformes</taxon>
        <taxon>Callorhinchidae</taxon>
        <taxon>Callorhinchus</taxon>
    </lineage>
</organism>
<dbReference type="RefSeq" id="XP_042197162.1">
    <property type="nucleotide sequence ID" value="XM_042341228.1"/>
</dbReference>
<evidence type="ECO:0000256" key="5">
    <source>
        <dbReference type="ARBA" id="ARBA00022777"/>
    </source>
</evidence>
<dbReference type="PANTHER" id="PTHR11349">
    <property type="entry name" value="NUCLEOSIDE DIPHOSPHATE KINASE"/>
    <property type="match status" value="1"/>
</dbReference>
<dbReference type="InterPro" id="IPR023005">
    <property type="entry name" value="Nucleoside_diP_kinase_AS"/>
</dbReference>
<dbReference type="InterPro" id="IPR034907">
    <property type="entry name" value="NDK-like_dom"/>
</dbReference>
<evidence type="ECO:0000256" key="10">
    <source>
        <dbReference type="SAM" id="SignalP"/>
    </source>
</evidence>
<feature type="binding site" evidence="7">
    <location>
        <position position="77"/>
    </location>
    <ligand>
        <name>ATP</name>
        <dbReference type="ChEBI" id="CHEBI:30616"/>
    </ligand>
</feature>
<evidence type="ECO:0000256" key="2">
    <source>
        <dbReference type="ARBA" id="ARBA00008142"/>
    </source>
</evidence>
<dbReference type="GO" id="GO:0006228">
    <property type="term" value="P:UTP biosynthetic process"/>
    <property type="evidence" value="ECO:0007669"/>
    <property type="project" value="InterPro"/>
</dbReference>
<comment type="cofactor">
    <cofactor evidence="1">
        <name>Mg(2+)</name>
        <dbReference type="ChEBI" id="CHEBI:18420"/>
    </cofactor>
</comment>
<dbReference type="PRINTS" id="PR01243">
    <property type="entry name" value="NUCDPKINASE"/>
</dbReference>
<dbReference type="GeneID" id="103186051"/>
<name>V9LHK9_CALMI</name>
<feature type="active site" description="Pros-phosphohistidine intermediate" evidence="7">
    <location>
        <position position="135"/>
    </location>
</feature>
<dbReference type="CTD" id="4832"/>
<evidence type="ECO:0000256" key="6">
    <source>
        <dbReference type="ARBA" id="ARBA00022840"/>
    </source>
</evidence>
<dbReference type="SUPFAM" id="SSF54919">
    <property type="entry name" value="Nucleoside diphosphate kinase, NDK"/>
    <property type="match status" value="1"/>
</dbReference>
<dbReference type="KEGG" id="cmk:103186051"/>
<evidence type="ECO:0000256" key="1">
    <source>
        <dbReference type="ARBA" id="ARBA00001946"/>
    </source>
</evidence>
<sequence>MICLVLAILAHAFQTALTGIHERTFIAIKPDGVQRRLVGEIIRRFEQKGFKLIGMKLMQASEDLLRDHYFDLKDRPFYNRLVKDMASSPLVAMVWQGLNVVKTARNMLGETDPAHSAPGTIRGDFCIEVSRNVIHGSDSVESAIREVSLWFHSDELVCWDDCAETWLYE</sequence>
<accession>V9LHK9</accession>
<keyword evidence="10" id="KW-0732">Signal</keyword>